<evidence type="ECO:0000256" key="7">
    <source>
        <dbReference type="ARBA" id="ARBA00023295"/>
    </source>
</evidence>
<comment type="cofactor">
    <cofactor evidence="2">
        <name>Ca(2+)</name>
        <dbReference type="ChEBI" id="CHEBI:29108"/>
    </cofactor>
</comment>
<dbReference type="InterPro" id="IPR006046">
    <property type="entry name" value="Alpha_amylase"/>
</dbReference>
<evidence type="ECO:0000256" key="10">
    <source>
        <dbReference type="SAM" id="MobiDB-lite"/>
    </source>
</evidence>
<protein>
    <recommendedName>
        <fullName evidence="4 9">Alpha-amylase</fullName>
        <ecNumber evidence="4 9">3.2.1.1</ecNumber>
    </recommendedName>
</protein>
<keyword evidence="6 9" id="KW-0119">Carbohydrate metabolism</keyword>
<dbReference type="GO" id="GO:0005975">
    <property type="term" value="P:carbohydrate metabolic process"/>
    <property type="evidence" value="ECO:0007669"/>
    <property type="project" value="InterPro"/>
</dbReference>
<reference evidence="13" key="2">
    <citation type="submission" date="2020-11" db="EMBL/GenBank/DDBJ databases">
        <authorList>
            <person name="Cecchin M."/>
            <person name="Marcolungo L."/>
            <person name="Rossato M."/>
            <person name="Girolomoni L."/>
            <person name="Cosentino E."/>
            <person name="Cuine S."/>
            <person name="Li-Beisson Y."/>
            <person name="Delledonne M."/>
            <person name="Ballottari M."/>
        </authorList>
    </citation>
    <scope>NUCLEOTIDE SEQUENCE</scope>
    <source>
        <strain evidence="13">211/11P</strain>
        <tissue evidence="13">Whole cell</tissue>
    </source>
</reference>
<dbReference type="GO" id="GO:0004556">
    <property type="term" value="F:alpha-amylase activity"/>
    <property type="evidence" value="ECO:0007669"/>
    <property type="project" value="UniProtKB-UniRule"/>
</dbReference>
<name>A0A9D4TT64_CHLVU</name>
<evidence type="ECO:0000313" key="13">
    <source>
        <dbReference type="EMBL" id="KAI3433674.1"/>
    </source>
</evidence>
<dbReference type="SUPFAM" id="SSF51445">
    <property type="entry name" value="(Trans)glycosidases"/>
    <property type="match status" value="1"/>
</dbReference>
<evidence type="ECO:0000259" key="11">
    <source>
        <dbReference type="SMART" id="SM00642"/>
    </source>
</evidence>
<evidence type="ECO:0000256" key="6">
    <source>
        <dbReference type="ARBA" id="ARBA00023277"/>
    </source>
</evidence>
<dbReference type="Gene3D" id="2.60.40.1180">
    <property type="entry name" value="Golgi alpha-mannosidase II"/>
    <property type="match status" value="1"/>
</dbReference>
<evidence type="ECO:0000256" key="1">
    <source>
        <dbReference type="ARBA" id="ARBA00000548"/>
    </source>
</evidence>
<dbReference type="CDD" id="cd11314">
    <property type="entry name" value="AmyAc_arch_bac_plant_AmyA"/>
    <property type="match status" value="1"/>
</dbReference>
<evidence type="ECO:0000259" key="12">
    <source>
        <dbReference type="SMART" id="SM00810"/>
    </source>
</evidence>
<dbReference type="OrthoDB" id="550577at2759"/>
<dbReference type="GO" id="GO:0005509">
    <property type="term" value="F:calcium ion binding"/>
    <property type="evidence" value="ECO:0007669"/>
    <property type="project" value="InterPro"/>
</dbReference>
<accession>A0A9D4TT64</accession>
<dbReference type="AlphaFoldDB" id="A0A9D4TT64"/>
<dbReference type="EMBL" id="SIDB01000004">
    <property type="protein sequence ID" value="KAI3433674.1"/>
    <property type="molecule type" value="Genomic_DNA"/>
</dbReference>
<evidence type="ECO:0000256" key="9">
    <source>
        <dbReference type="RuleBase" id="RU361134"/>
    </source>
</evidence>
<evidence type="ECO:0000313" key="14">
    <source>
        <dbReference type="Proteomes" id="UP001055712"/>
    </source>
</evidence>
<dbReference type="PRINTS" id="PR00110">
    <property type="entry name" value="ALPHAAMYLASE"/>
</dbReference>
<evidence type="ECO:0000256" key="5">
    <source>
        <dbReference type="ARBA" id="ARBA00022801"/>
    </source>
</evidence>
<dbReference type="EC" id="3.2.1.1" evidence="4 9"/>
<organism evidence="13 14">
    <name type="scientific">Chlorella vulgaris</name>
    <name type="common">Green alga</name>
    <dbReference type="NCBI Taxonomy" id="3077"/>
    <lineage>
        <taxon>Eukaryota</taxon>
        <taxon>Viridiplantae</taxon>
        <taxon>Chlorophyta</taxon>
        <taxon>core chlorophytes</taxon>
        <taxon>Trebouxiophyceae</taxon>
        <taxon>Chlorellales</taxon>
        <taxon>Chlorellaceae</taxon>
        <taxon>Chlorella clade</taxon>
        <taxon>Chlorella</taxon>
    </lineage>
</organism>
<feature type="domain" description="Glycosyl hydrolase family 13 catalytic" evidence="11">
    <location>
        <begin position="239"/>
        <end position="572"/>
    </location>
</feature>
<dbReference type="Gene3D" id="3.20.20.80">
    <property type="entry name" value="Glycosidases"/>
    <property type="match status" value="1"/>
</dbReference>
<feature type="compositionally biased region" description="Pro residues" evidence="10">
    <location>
        <begin position="151"/>
        <end position="176"/>
    </location>
</feature>
<dbReference type="PANTHER" id="PTHR43447">
    <property type="entry name" value="ALPHA-AMYLASE"/>
    <property type="match status" value="1"/>
</dbReference>
<evidence type="ECO:0000256" key="8">
    <source>
        <dbReference type="RuleBase" id="RU003615"/>
    </source>
</evidence>
<dbReference type="InterPro" id="IPR012850">
    <property type="entry name" value="A-amylase_bs_C"/>
</dbReference>
<comment type="similarity">
    <text evidence="3 8">Belongs to the glycosyl hydrolase 13 family.</text>
</comment>
<evidence type="ECO:0000256" key="2">
    <source>
        <dbReference type="ARBA" id="ARBA00001913"/>
    </source>
</evidence>
<gene>
    <name evidence="13" type="ORF">D9Q98_003483</name>
</gene>
<dbReference type="Pfam" id="PF07821">
    <property type="entry name" value="Alpha-amyl_C2"/>
    <property type="match status" value="1"/>
</dbReference>
<dbReference type="SMART" id="SM00642">
    <property type="entry name" value="Aamy"/>
    <property type="match status" value="1"/>
</dbReference>
<dbReference type="Proteomes" id="UP001055712">
    <property type="component" value="Unassembled WGS sequence"/>
</dbReference>
<dbReference type="SMART" id="SM00810">
    <property type="entry name" value="Alpha-amyl_C2"/>
    <property type="match status" value="1"/>
</dbReference>
<reference evidence="13" key="1">
    <citation type="journal article" date="2019" name="Plant J.">
        <title>Chlorella vulgaris genome assembly and annotation reveals the molecular basis for metabolic acclimation to high light conditions.</title>
        <authorList>
            <person name="Cecchin M."/>
            <person name="Marcolungo L."/>
            <person name="Rossato M."/>
            <person name="Girolomoni L."/>
            <person name="Cosentino E."/>
            <person name="Cuine S."/>
            <person name="Li-Beisson Y."/>
            <person name="Delledonne M."/>
            <person name="Ballottari M."/>
        </authorList>
    </citation>
    <scope>NUCLEOTIDE SEQUENCE</scope>
    <source>
        <strain evidence="13">211/11P</strain>
    </source>
</reference>
<feature type="domain" description="Alpha-amylase C-terminal beta-sheet" evidence="12">
    <location>
        <begin position="573"/>
        <end position="629"/>
    </location>
</feature>
<comment type="caution">
    <text evidence="13">The sequence shown here is derived from an EMBL/GenBank/DDBJ whole genome shotgun (WGS) entry which is preliminary data.</text>
</comment>
<comment type="catalytic activity">
    <reaction evidence="1 9">
        <text>Endohydrolysis of (1-&gt;4)-alpha-D-glucosidic linkages in polysaccharides containing three or more (1-&gt;4)-alpha-linked D-glucose units.</text>
        <dbReference type="EC" id="3.2.1.1"/>
    </reaction>
</comment>
<feature type="region of interest" description="Disordered" evidence="10">
    <location>
        <begin position="145"/>
        <end position="199"/>
    </location>
</feature>
<dbReference type="InterPro" id="IPR017853">
    <property type="entry name" value="GH"/>
</dbReference>
<feature type="compositionally biased region" description="Basic and acidic residues" evidence="10">
    <location>
        <begin position="177"/>
        <end position="199"/>
    </location>
</feature>
<evidence type="ECO:0000256" key="3">
    <source>
        <dbReference type="ARBA" id="ARBA00008061"/>
    </source>
</evidence>
<keyword evidence="14" id="KW-1185">Reference proteome</keyword>
<dbReference type="Pfam" id="PF00128">
    <property type="entry name" value="Alpha-amylase"/>
    <property type="match status" value="1"/>
</dbReference>
<dbReference type="InterPro" id="IPR013780">
    <property type="entry name" value="Glyco_hydro_b"/>
</dbReference>
<keyword evidence="7 9" id="KW-0326">Glycosidase</keyword>
<dbReference type="InterPro" id="IPR006047">
    <property type="entry name" value="GH13_cat_dom"/>
</dbReference>
<dbReference type="SUPFAM" id="SSF51011">
    <property type="entry name" value="Glycosyl hydrolase domain"/>
    <property type="match status" value="1"/>
</dbReference>
<proteinExistence type="inferred from homology"/>
<evidence type="ECO:0000256" key="4">
    <source>
        <dbReference type="ARBA" id="ARBA00012595"/>
    </source>
</evidence>
<sequence length="632" mass="71009">MLRQAPIVTSSPGSSSRLSSVPLRRGFGLPRASKAGRWRGLLEADDSVAVGTGLDSPVAAKSPVVEAARQVAEQLYKQPTYSYAAVEAEAEEEVVDRVWRKLDAVSRELRCVTEQEYLNGLEANRPASPRLHQLHGTVSNVVLHPHNLPSLAPPLAPPSPPRTLPPPGPPMGPQPRPEPEHEVQRHQQQHQQERHQERARFVVQPERPPPPHEVQQGVLAPDLPRLEGTAGKAEGTGQEVLLQGFNWESWKHNWFDHIAQQAQELAQMGFTTVWLPPFTDSVSEQGYMPRDLYNLNSRYGSESQLINCVRSLQQQGIKVLGDAVLNHRCAQHQGAGGVWNQFGGKMTWDERAIVGDQSEYGGRGNRSSGESFSAAPNIDHSQPFVKRDLCEWMIYLRQHVGFDGWRLDFVKGFHGSHVRDYLQSSLPQFVVGEYWDSLSYGYDGTPNHNQDAHRKRIVNWIEAAGGLATAFDITSKGIMHAVFERCEYWRLADEEGKPPGLMGWWPSRAVTFLENHDTGSTQGHWRFPHHALEQGYVYILSHPGTPTVFYDHLYDRKSEQLRHLITRLIHLRKRLGINCRSKVKILAAERDVYAAEIDGKLIMKIGPGDFAPEDASPVDCGHCWTLWEKNAA</sequence>
<keyword evidence="5 9" id="KW-0378">Hydrolase</keyword>